<feature type="region of interest" description="Disordered" evidence="1">
    <location>
        <begin position="1"/>
        <end position="116"/>
    </location>
</feature>
<dbReference type="STRING" id="1182543.W9VDI2"/>
<comment type="caution">
    <text evidence="2">The sequence shown here is derived from an EMBL/GenBank/DDBJ whole genome shotgun (WGS) entry which is preliminary data.</text>
</comment>
<feature type="compositionally biased region" description="Polar residues" evidence="1">
    <location>
        <begin position="65"/>
        <end position="76"/>
    </location>
</feature>
<dbReference type="HOGENOM" id="CLU_1025075_0_0_1"/>
<proteinExistence type="predicted"/>
<evidence type="ECO:0000313" key="3">
    <source>
        <dbReference type="Proteomes" id="UP000019471"/>
    </source>
</evidence>
<dbReference type="AlphaFoldDB" id="W9VDI2"/>
<dbReference type="GeneID" id="19197977"/>
<protein>
    <submittedName>
        <fullName evidence="2">Uncharacterized protein</fullName>
    </submittedName>
</protein>
<evidence type="ECO:0000313" key="2">
    <source>
        <dbReference type="EMBL" id="EXJ53518.1"/>
    </source>
</evidence>
<evidence type="ECO:0000256" key="1">
    <source>
        <dbReference type="SAM" id="MobiDB-lite"/>
    </source>
</evidence>
<dbReference type="EMBL" id="AMGX01000045">
    <property type="protein sequence ID" value="EXJ53518.1"/>
    <property type="molecule type" value="Genomic_DNA"/>
</dbReference>
<dbReference type="RefSeq" id="XP_007752050.1">
    <property type="nucleotide sequence ID" value="XM_007753860.1"/>
</dbReference>
<dbReference type="Proteomes" id="UP000019471">
    <property type="component" value="Unassembled WGS sequence"/>
</dbReference>
<dbReference type="OrthoDB" id="4161682at2759"/>
<name>W9VDI2_9EURO</name>
<reference evidence="2 3" key="1">
    <citation type="submission" date="2013-03" db="EMBL/GenBank/DDBJ databases">
        <title>The Genome Sequence of Cladophialophora psammophila CBS 110553.</title>
        <authorList>
            <consortium name="The Broad Institute Genomics Platform"/>
            <person name="Cuomo C."/>
            <person name="de Hoog S."/>
            <person name="Gorbushina A."/>
            <person name="Walker B."/>
            <person name="Young S.K."/>
            <person name="Zeng Q."/>
            <person name="Gargeya S."/>
            <person name="Fitzgerald M."/>
            <person name="Haas B."/>
            <person name="Abouelleil A."/>
            <person name="Allen A.W."/>
            <person name="Alvarado L."/>
            <person name="Arachchi H.M."/>
            <person name="Berlin A.M."/>
            <person name="Chapman S.B."/>
            <person name="Gainer-Dewar J."/>
            <person name="Goldberg J."/>
            <person name="Griggs A."/>
            <person name="Gujja S."/>
            <person name="Hansen M."/>
            <person name="Howarth C."/>
            <person name="Imamovic A."/>
            <person name="Ireland A."/>
            <person name="Larimer J."/>
            <person name="McCowan C."/>
            <person name="Murphy C."/>
            <person name="Pearson M."/>
            <person name="Poon T.W."/>
            <person name="Priest M."/>
            <person name="Roberts A."/>
            <person name="Saif S."/>
            <person name="Shea T."/>
            <person name="Sisk P."/>
            <person name="Sykes S."/>
            <person name="Wortman J."/>
            <person name="Nusbaum C."/>
            <person name="Birren B."/>
        </authorList>
    </citation>
    <scope>NUCLEOTIDE SEQUENCE [LARGE SCALE GENOMIC DNA]</scope>
    <source>
        <strain evidence="2 3">CBS 110553</strain>
    </source>
</reference>
<accession>W9VDI2</accession>
<organism evidence="2 3">
    <name type="scientific">Cladophialophora psammophila CBS 110553</name>
    <dbReference type="NCBI Taxonomy" id="1182543"/>
    <lineage>
        <taxon>Eukaryota</taxon>
        <taxon>Fungi</taxon>
        <taxon>Dikarya</taxon>
        <taxon>Ascomycota</taxon>
        <taxon>Pezizomycotina</taxon>
        <taxon>Eurotiomycetes</taxon>
        <taxon>Chaetothyriomycetidae</taxon>
        <taxon>Chaetothyriales</taxon>
        <taxon>Herpotrichiellaceae</taxon>
        <taxon>Cladophialophora</taxon>
    </lineage>
</organism>
<gene>
    <name evidence="2" type="ORF">A1O5_13294</name>
</gene>
<sequence length="272" mass="31197">MASGNRSEAQELYPGNAQQQHSMASGYPGYAQLPQILASDDPGQAQQLYPGYTQPPHPMAPEFHAQNSYPGYTQPSHPMAPGYPGQAQWKSSIPGSRKRPAEESLPAGSQGYHSSKRQCQQGIFPGGFQHPSRVDRRLQKLCWKAFRTMDTKIKYLDDAYKDKREQDKWELLKSEREFEKCLPSLRGEYQGALVSVTQEHQKEGAHLRLQLLVNQRRLRDVRRLEDWLWRRSYAELDKIWDGWVSGNVQDVRPHLAQFVRHMDATANHLTST</sequence>
<feature type="non-terminal residue" evidence="2">
    <location>
        <position position="272"/>
    </location>
</feature>
<keyword evidence="3" id="KW-1185">Reference proteome</keyword>